<dbReference type="PANTHER" id="PTHR13211">
    <property type="entry name" value="TELOMERASE CAJAL BODY PROTEIN 1"/>
    <property type="match status" value="1"/>
</dbReference>
<evidence type="ECO:0008006" key="4">
    <source>
        <dbReference type="Google" id="ProtNLM"/>
    </source>
</evidence>
<dbReference type="OrthoDB" id="239865at2759"/>
<organism evidence="2 3">
    <name type="scientific">Filobasidium floriforme</name>
    <dbReference type="NCBI Taxonomy" id="5210"/>
    <lineage>
        <taxon>Eukaryota</taxon>
        <taxon>Fungi</taxon>
        <taxon>Dikarya</taxon>
        <taxon>Basidiomycota</taxon>
        <taxon>Agaricomycotina</taxon>
        <taxon>Tremellomycetes</taxon>
        <taxon>Filobasidiales</taxon>
        <taxon>Filobasidiaceae</taxon>
        <taxon>Filobasidium</taxon>
    </lineage>
</organism>
<accession>A0A8K0JLY4</accession>
<dbReference type="AlphaFoldDB" id="A0A8K0JLY4"/>
<evidence type="ECO:0000256" key="1">
    <source>
        <dbReference type="SAM" id="MobiDB-lite"/>
    </source>
</evidence>
<proteinExistence type="predicted"/>
<dbReference type="Proteomes" id="UP000812966">
    <property type="component" value="Unassembled WGS sequence"/>
</dbReference>
<dbReference type="InterPro" id="IPR036322">
    <property type="entry name" value="WD40_repeat_dom_sf"/>
</dbReference>
<evidence type="ECO:0000313" key="2">
    <source>
        <dbReference type="EMBL" id="KAG7558247.1"/>
    </source>
</evidence>
<dbReference type="SUPFAM" id="SSF50978">
    <property type="entry name" value="WD40 repeat-like"/>
    <property type="match status" value="1"/>
</dbReference>
<sequence length="425" mass="45794">MSSGSWHAGLEIADSTPLHVAEDLPAPPRYDFSEPRSCELHVGSTCVRDTQQGDFYRFAKWCPDGSAALAITESRVCRVFATRNLSSFDTSGISISWPAIWEAPQPSAIWSNAWYPYASLSNPATFCYVSGIADAPVRLVDGKTGKTRASYPIVNHSERFIAPSSLCFNGDASRLYCGFDSAIEVFEFNRPGSSGTRLKTSPTRKSRDGQKGMISALTFAPDGSGTFAAGSYSGNISIYSEDSGEDRLAEIVMGEPSSGITQLTFHPTNGYVLWAASRMSDHIAGYDMRNLNGGPFIRLHRPGRTQQRMTFDVDWAGRYLTTGGTDGVIRVYDVDVGGSSEAISQVQAHQDVIGSISMHPFEPIWLTAFGSRLGTQTGRLHTRSTNESSSDSDSEPGSTASDSSASCHSDAALRAPSLGLIRLSS</sequence>
<dbReference type="InterPro" id="IPR051150">
    <property type="entry name" value="SWT21/TCAB1_mRNA_Telomere"/>
</dbReference>
<keyword evidence="3" id="KW-1185">Reference proteome</keyword>
<feature type="compositionally biased region" description="Low complexity" evidence="1">
    <location>
        <begin position="385"/>
        <end position="410"/>
    </location>
</feature>
<comment type="caution">
    <text evidence="2">The sequence shown here is derived from an EMBL/GenBank/DDBJ whole genome shotgun (WGS) entry which is preliminary data.</text>
</comment>
<gene>
    <name evidence="2" type="ORF">FFLO_02810</name>
</gene>
<dbReference type="SMART" id="SM00320">
    <property type="entry name" value="WD40"/>
    <property type="match status" value="3"/>
</dbReference>
<protein>
    <recommendedName>
        <fullName evidence="4">WD40 repeat-like protein</fullName>
    </recommendedName>
</protein>
<evidence type="ECO:0000313" key="3">
    <source>
        <dbReference type="Proteomes" id="UP000812966"/>
    </source>
</evidence>
<name>A0A8K0JLY4_9TREE</name>
<feature type="region of interest" description="Disordered" evidence="1">
    <location>
        <begin position="378"/>
        <end position="410"/>
    </location>
</feature>
<dbReference type="PANTHER" id="PTHR13211:SF0">
    <property type="entry name" value="TELOMERASE CAJAL BODY PROTEIN 1"/>
    <property type="match status" value="1"/>
</dbReference>
<dbReference type="EMBL" id="JABELV010000047">
    <property type="protein sequence ID" value="KAG7558247.1"/>
    <property type="molecule type" value="Genomic_DNA"/>
</dbReference>
<dbReference type="InterPro" id="IPR015943">
    <property type="entry name" value="WD40/YVTN_repeat-like_dom_sf"/>
</dbReference>
<reference evidence="2" key="1">
    <citation type="submission" date="2020-04" db="EMBL/GenBank/DDBJ databases">
        <title>Analysis of mating type loci in Filobasidium floriforme.</title>
        <authorList>
            <person name="Nowrousian M."/>
        </authorList>
    </citation>
    <scope>NUCLEOTIDE SEQUENCE</scope>
    <source>
        <strain evidence="2">CBS 6242</strain>
    </source>
</reference>
<dbReference type="InterPro" id="IPR001680">
    <property type="entry name" value="WD40_rpt"/>
</dbReference>
<dbReference type="Gene3D" id="2.130.10.10">
    <property type="entry name" value="YVTN repeat-like/Quinoprotein amine dehydrogenase"/>
    <property type="match status" value="1"/>
</dbReference>